<dbReference type="NCBIfam" id="TIGR03089">
    <property type="entry name" value="TIGR03089 family protein"/>
    <property type="match status" value="1"/>
</dbReference>
<organism evidence="2 3">
    <name type="scientific">Amycolatopsis albispora</name>
    <dbReference type="NCBI Taxonomy" id="1804986"/>
    <lineage>
        <taxon>Bacteria</taxon>
        <taxon>Bacillati</taxon>
        <taxon>Actinomycetota</taxon>
        <taxon>Actinomycetes</taxon>
        <taxon>Pseudonocardiales</taxon>
        <taxon>Pseudonocardiaceae</taxon>
        <taxon>Amycolatopsis</taxon>
    </lineage>
</organism>
<feature type="region of interest" description="Disordered" evidence="1">
    <location>
        <begin position="215"/>
        <end position="234"/>
    </location>
</feature>
<protein>
    <submittedName>
        <fullName evidence="2">TIGR03089 family protein</fullName>
    </submittedName>
</protein>
<reference evidence="2 3" key="1">
    <citation type="submission" date="2016-04" db="EMBL/GenBank/DDBJ databases">
        <title>Complete genome sequence and analysis of deep-sea sediment isolate, Amycolatopsis sp. WP1.</title>
        <authorList>
            <person name="Wang H."/>
            <person name="Chen S."/>
            <person name="Wu Q."/>
        </authorList>
    </citation>
    <scope>NUCLEOTIDE SEQUENCE [LARGE SCALE GENOMIC DNA]</scope>
    <source>
        <strain evidence="2 3">WP1</strain>
    </source>
</reference>
<evidence type="ECO:0000313" key="2">
    <source>
        <dbReference type="EMBL" id="AXB47083.1"/>
    </source>
</evidence>
<dbReference type="SUPFAM" id="SSF56801">
    <property type="entry name" value="Acetyl-CoA synthetase-like"/>
    <property type="match status" value="1"/>
</dbReference>
<dbReference type="Gene3D" id="3.40.50.12780">
    <property type="entry name" value="N-terminal domain of ligase-like"/>
    <property type="match status" value="1"/>
</dbReference>
<evidence type="ECO:0000256" key="1">
    <source>
        <dbReference type="SAM" id="MobiDB-lite"/>
    </source>
</evidence>
<sequence>MSLTDELLRPHLSSPAKPLVTHYDDATGARVELSVTTLVNWAAKTANWLVEEPEVEPGEPVAVALPSHWQTAGVLLGAWWCGAHVVTEAAGAKVAFTGPGTTSSEAELTAVVSLDPMGRGLPNAPGAGAVDFLSDARTAGDTYSPLFPADRDTPALCSSTVDEVLAQARSYAEKDGISSGDRVLSTVEWALPEGALRGLVAPLLAGASLVQVSNPDPAKLADRGGTERTTLTLS</sequence>
<name>A0A344LGA9_9PSEU</name>
<dbReference type="AlphaFoldDB" id="A0A344LGA9"/>
<dbReference type="OrthoDB" id="3396763at2"/>
<dbReference type="InterPro" id="IPR042099">
    <property type="entry name" value="ANL_N_sf"/>
</dbReference>
<dbReference type="KEGG" id="aab:A4R43_35400"/>
<evidence type="ECO:0000313" key="3">
    <source>
        <dbReference type="Proteomes" id="UP000250434"/>
    </source>
</evidence>
<dbReference type="Proteomes" id="UP000250434">
    <property type="component" value="Chromosome"/>
</dbReference>
<dbReference type="InterPro" id="IPR017523">
    <property type="entry name" value="Rv3268"/>
</dbReference>
<proteinExistence type="predicted"/>
<keyword evidence="3" id="KW-1185">Reference proteome</keyword>
<gene>
    <name evidence="2" type="ORF">A4R43_35400</name>
</gene>
<accession>A0A344LGA9</accession>
<dbReference type="RefSeq" id="WP_113696142.1">
    <property type="nucleotide sequence ID" value="NZ_CP015163.1"/>
</dbReference>
<dbReference type="EMBL" id="CP015163">
    <property type="protein sequence ID" value="AXB47083.1"/>
    <property type="molecule type" value="Genomic_DNA"/>
</dbReference>